<dbReference type="InterPro" id="IPR028009">
    <property type="entry name" value="ESCO_Acetyltransf_dom"/>
</dbReference>
<feature type="domain" description="N-acetyltransferase ESCO acetyl-transferase" evidence="12">
    <location>
        <begin position="294"/>
        <end position="362"/>
    </location>
</feature>
<evidence type="ECO:0000313" key="13">
    <source>
        <dbReference type="EMBL" id="KAJ4827084.1"/>
    </source>
</evidence>
<keyword evidence="4" id="KW-0479">Metal-binding</keyword>
<proteinExistence type="inferred from homology"/>
<comment type="similarity">
    <text evidence="2">Belongs to the acetyltransferase family. ECO subfamily.</text>
</comment>
<dbReference type="GO" id="GO:0061733">
    <property type="term" value="F:protein-lysine-acetyltransferase activity"/>
    <property type="evidence" value="ECO:0007669"/>
    <property type="project" value="TreeGrafter"/>
</dbReference>
<feature type="compositionally biased region" description="Low complexity" evidence="10">
    <location>
        <begin position="1"/>
        <end position="25"/>
    </location>
</feature>
<sequence length="370" mass="41114">MQSKISSFFKASSTSTDSSSSSSQSQNPPPPVSADGDDELALWENTKHHFYNTYKRRTPKLDTVDKRMDLLGKPNSEDAGLRPEMSRISGKVLNKKRSYAQFHLDLGQSDFNFRECSTCGINYVPGDEGDEKEHKSFHKKYTHGIQFKIFKNERVVDMPCTQKERVLLVLHSDPPALRNKVQEVIKMMEIELGGGWIFHNLCKVYLFISANRVAGCVVAEPIKEAFKVLTHPADGSSNGTTTTIKCHSRPNSTTLQFGQIIFHREASTKPTSVNSAEALNEKHDAVIVCEEAVVPAVCGIRAVWVTPSNRRKRIATQLLDAVRRSFCMGIVLEQSQLAFSAPNSAGRELASSFTGTSSFLVYKPNAFCST</sequence>
<dbReference type="PANTHER" id="PTHR45884">
    <property type="entry name" value="N-ACETYLTRANSFERASE ECO"/>
    <property type="match status" value="1"/>
</dbReference>
<dbReference type="GO" id="GO:0008270">
    <property type="term" value="F:zinc ion binding"/>
    <property type="evidence" value="ECO:0007669"/>
    <property type="project" value="UniProtKB-KW"/>
</dbReference>
<evidence type="ECO:0000259" key="11">
    <source>
        <dbReference type="Pfam" id="PF13878"/>
    </source>
</evidence>
<evidence type="ECO:0000256" key="1">
    <source>
        <dbReference type="ARBA" id="ARBA00004123"/>
    </source>
</evidence>
<keyword evidence="9" id="KW-0012">Acyltransferase</keyword>
<evidence type="ECO:0000259" key="12">
    <source>
        <dbReference type="Pfam" id="PF13880"/>
    </source>
</evidence>
<dbReference type="GO" id="GO:0000785">
    <property type="term" value="C:chromatin"/>
    <property type="evidence" value="ECO:0007669"/>
    <property type="project" value="TreeGrafter"/>
</dbReference>
<reference evidence="13" key="1">
    <citation type="submission" date="2022-02" db="EMBL/GenBank/DDBJ databases">
        <authorList>
            <person name="Henning P.M."/>
            <person name="McCubbin A.G."/>
            <person name="Shore J.S."/>
        </authorList>
    </citation>
    <scope>NUCLEOTIDE SEQUENCE</scope>
    <source>
        <strain evidence="13">F60SS</strain>
        <tissue evidence="13">Leaves</tissue>
    </source>
</reference>
<evidence type="ECO:0000313" key="14">
    <source>
        <dbReference type="Proteomes" id="UP001141552"/>
    </source>
</evidence>
<dbReference type="PANTHER" id="PTHR45884:SF2">
    <property type="entry name" value="N-ACETYLTRANSFERASE ECO"/>
    <property type="match status" value="1"/>
</dbReference>
<protein>
    <recommendedName>
        <fullName evidence="15">N-acetyltransferase domain-containing protein</fullName>
    </recommendedName>
</protein>
<evidence type="ECO:0000256" key="6">
    <source>
        <dbReference type="ARBA" id="ARBA00022833"/>
    </source>
</evidence>
<keyword evidence="14" id="KW-1185">Reference proteome</keyword>
<evidence type="ECO:0000256" key="7">
    <source>
        <dbReference type="ARBA" id="ARBA00023242"/>
    </source>
</evidence>
<gene>
    <name evidence="13" type="ORF">Tsubulata_013898</name>
</gene>
<evidence type="ECO:0000256" key="4">
    <source>
        <dbReference type="ARBA" id="ARBA00022723"/>
    </source>
</evidence>
<feature type="region of interest" description="Disordered" evidence="10">
    <location>
        <begin position="1"/>
        <end position="38"/>
    </location>
</feature>
<comment type="caution">
    <text evidence="13">The sequence shown here is derived from an EMBL/GenBank/DDBJ whole genome shotgun (WGS) entry which is preliminary data.</text>
</comment>
<organism evidence="13 14">
    <name type="scientific">Turnera subulata</name>
    <dbReference type="NCBI Taxonomy" id="218843"/>
    <lineage>
        <taxon>Eukaryota</taxon>
        <taxon>Viridiplantae</taxon>
        <taxon>Streptophyta</taxon>
        <taxon>Embryophyta</taxon>
        <taxon>Tracheophyta</taxon>
        <taxon>Spermatophyta</taxon>
        <taxon>Magnoliopsida</taxon>
        <taxon>eudicotyledons</taxon>
        <taxon>Gunneridae</taxon>
        <taxon>Pentapetalae</taxon>
        <taxon>rosids</taxon>
        <taxon>fabids</taxon>
        <taxon>Malpighiales</taxon>
        <taxon>Passifloraceae</taxon>
        <taxon>Turnera</taxon>
    </lineage>
</organism>
<dbReference type="GO" id="GO:0007064">
    <property type="term" value="P:mitotic sister chromatid cohesion"/>
    <property type="evidence" value="ECO:0007669"/>
    <property type="project" value="TreeGrafter"/>
</dbReference>
<keyword evidence="7" id="KW-0539">Nucleus</keyword>
<dbReference type="AlphaFoldDB" id="A0A9Q0J3K0"/>
<evidence type="ECO:0000256" key="8">
    <source>
        <dbReference type="ARBA" id="ARBA00023306"/>
    </source>
</evidence>
<keyword evidence="3" id="KW-0808">Transferase</keyword>
<keyword evidence="8" id="KW-0131">Cell cycle</keyword>
<keyword evidence="6" id="KW-0862">Zinc</keyword>
<dbReference type="Proteomes" id="UP001141552">
    <property type="component" value="Unassembled WGS sequence"/>
</dbReference>
<evidence type="ECO:0000256" key="9">
    <source>
        <dbReference type="ARBA" id="ARBA00023315"/>
    </source>
</evidence>
<dbReference type="GO" id="GO:0005634">
    <property type="term" value="C:nucleus"/>
    <property type="evidence" value="ECO:0007669"/>
    <property type="project" value="UniProtKB-SubCell"/>
</dbReference>
<dbReference type="EMBL" id="JAKUCV010006489">
    <property type="protein sequence ID" value="KAJ4827084.1"/>
    <property type="molecule type" value="Genomic_DNA"/>
</dbReference>
<name>A0A9Q0J3K0_9ROSI</name>
<keyword evidence="5" id="KW-0863">Zinc-finger</keyword>
<dbReference type="InterPro" id="IPR028005">
    <property type="entry name" value="AcTrfase_ESCO_Znf_dom"/>
</dbReference>
<reference evidence="13" key="2">
    <citation type="journal article" date="2023" name="Plants (Basel)">
        <title>Annotation of the Turnera subulata (Passifloraceae) Draft Genome Reveals the S-Locus Evolved after the Divergence of Turneroideae from Passifloroideae in a Stepwise Manner.</title>
        <authorList>
            <person name="Henning P.M."/>
            <person name="Roalson E.H."/>
            <person name="Mir W."/>
            <person name="McCubbin A.G."/>
            <person name="Shore J.S."/>
        </authorList>
    </citation>
    <scope>NUCLEOTIDE SEQUENCE</scope>
    <source>
        <strain evidence="13">F60SS</strain>
    </source>
</reference>
<evidence type="ECO:0000256" key="10">
    <source>
        <dbReference type="SAM" id="MobiDB-lite"/>
    </source>
</evidence>
<evidence type="ECO:0000256" key="2">
    <source>
        <dbReference type="ARBA" id="ARBA00005816"/>
    </source>
</evidence>
<comment type="subcellular location">
    <subcellularLocation>
        <location evidence="1">Nucleus</location>
    </subcellularLocation>
</comment>
<evidence type="ECO:0008006" key="15">
    <source>
        <dbReference type="Google" id="ProtNLM"/>
    </source>
</evidence>
<dbReference type="Pfam" id="PF13880">
    <property type="entry name" value="Acetyltransf_13"/>
    <property type="match status" value="1"/>
</dbReference>
<evidence type="ECO:0000256" key="5">
    <source>
        <dbReference type="ARBA" id="ARBA00022771"/>
    </source>
</evidence>
<dbReference type="OrthoDB" id="428854at2759"/>
<dbReference type="Pfam" id="PF13878">
    <property type="entry name" value="zf-C2H2_3"/>
    <property type="match status" value="1"/>
</dbReference>
<accession>A0A9Q0J3K0</accession>
<feature type="domain" description="N-acetyltransferase ESCO zinc-finger" evidence="11">
    <location>
        <begin position="101"/>
        <end position="140"/>
    </location>
</feature>
<evidence type="ECO:0000256" key="3">
    <source>
        <dbReference type="ARBA" id="ARBA00022679"/>
    </source>
</evidence>